<evidence type="ECO:0000313" key="3">
    <source>
        <dbReference type="EMBL" id="GAC15570.1"/>
    </source>
</evidence>
<dbReference type="eggNOG" id="COG2365">
    <property type="taxonomic scope" value="Bacteria"/>
</dbReference>
<feature type="signal peptide" evidence="2">
    <location>
        <begin position="1"/>
        <end position="27"/>
    </location>
</feature>
<comment type="similarity">
    <text evidence="1">Belongs to the protein-tyrosine phosphatase family.</text>
</comment>
<dbReference type="Pfam" id="PF13350">
    <property type="entry name" value="Y_phosphatase3"/>
    <property type="match status" value="1"/>
</dbReference>
<dbReference type="Proteomes" id="UP000006334">
    <property type="component" value="Unassembled WGS sequence"/>
</dbReference>
<evidence type="ECO:0000256" key="2">
    <source>
        <dbReference type="SAM" id="SignalP"/>
    </source>
</evidence>
<keyword evidence="2" id="KW-0732">Signal</keyword>
<dbReference type="SUPFAM" id="SSF52799">
    <property type="entry name" value="(Phosphotyrosine protein) phosphatases II"/>
    <property type="match status" value="1"/>
</dbReference>
<name>K6YWE1_9ALTE</name>
<gene>
    <name evidence="3" type="ORF">GLIP_2949</name>
</gene>
<keyword evidence="4" id="KW-1185">Reference proteome</keyword>
<reference evidence="3 4" key="1">
    <citation type="journal article" date="2017" name="Antonie Van Leeuwenhoek">
        <title>Rhizobium rhizosphaerae sp. nov., a novel species isolated from rice rhizosphere.</title>
        <authorList>
            <person name="Zhao J.J."/>
            <person name="Zhang J."/>
            <person name="Zhang R.J."/>
            <person name="Zhang C.W."/>
            <person name="Yin H.Q."/>
            <person name="Zhang X.X."/>
        </authorList>
    </citation>
    <scope>NUCLEOTIDE SEQUENCE [LARGE SCALE GENOMIC DNA]</scope>
    <source>
        <strain evidence="3 4">E3</strain>
    </source>
</reference>
<dbReference type="InterPro" id="IPR026893">
    <property type="entry name" value="Tyr/Ser_Pase_IphP-type"/>
</dbReference>
<sequence length="361" mass="40524">MKSKKLINPRVLLSTLFGASIFFQANAIEANVDYDQENQAYQLNWQSQSPVNVKAFPVGKESKVILIDSNNMINELRWQAPEAQRYQFIIEQADGETIELRSRVLPLAGGRNFRDLGGYPSKDGKHVKWGKLYRSGAMHNLTAEDYVLLQDLGIATVVDFRTPQERASEKTQWQAGEIENFSWDYAMDFDIDSFKSVMNGQPITAEMMEGVMASMYPGILHQQKAHYKAMFQKMVESDEPLVFHCTAGKDRTGISAALILTALDVDREIIIQDYEYTEQVLKPSDLLPPAGHANEPADPLKAQLAKLPRPALAALMGARKSYIQAAFDEMIAQSGSVEAYIEQELDVSAEDIKILKAHFLE</sequence>
<proteinExistence type="inferred from homology"/>
<dbReference type="GO" id="GO:0004721">
    <property type="term" value="F:phosphoprotein phosphatase activity"/>
    <property type="evidence" value="ECO:0007669"/>
    <property type="project" value="InterPro"/>
</dbReference>
<dbReference type="PANTHER" id="PTHR31126">
    <property type="entry name" value="TYROSINE-PROTEIN PHOSPHATASE"/>
    <property type="match status" value="1"/>
</dbReference>
<dbReference type="PANTHER" id="PTHR31126:SF1">
    <property type="entry name" value="TYROSINE SPECIFIC PROTEIN PHOSPHATASES DOMAIN-CONTAINING PROTEIN"/>
    <property type="match status" value="1"/>
</dbReference>
<dbReference type="OrthoDB" id="1188001at2"/>
<evidence type="ECO:0008006" key="5">
    <source>
        <dbReference type="Google" id="ProtNLM"/>
    </source>
</evidence>
<protein>
    <recommendedName>
        <fullName evidence="5">Protein-tyrosine phosphatase</fullName>
    </recommendedName>
</protein>
<dbReference type="PROSITE" id="PS00383">
    <property type="entry name" value="TYR_PHOSPHATASE_1"/>
    <property type="match status" value="1"/>
</dbReference>
<organism evidence="3 4">
    <name type="scientific">Aliiglaciecola lipolytica E3</name>
    <dbReference type="NCBI Taxonomy" id="1127673"/>
    <lineage>
        <taxon>Bacteria</taxon>
        <taxon>Pseudomonadati</taxon>
        <taxon>Pseudomonadota</taxon>
        <taxon>Gammaproteobacteria</taxon>
        <taxon>Alteromonadales</taxon>
        <taxon>Alteromonadaceae</taxon>
        <taxon>Aliiglaciecola</taxon>
    </lineage>
</organism>
<evidence type="ECO:0000256" key="1">
    <source>
        <dbReference type="ARBA" id="ARBA00009580"/>
    </source>
</evidence>
<accession>K6YWE1</accession>
<dbReference type="EMBL" id="BAEN01000059">
    <property type="protein sequence ID" value="GAC15570.1"/>
    <property type="molecule type" value="Genomic_DNA"/>
</dbReference>
<evidence type="ECO:0000313" key="4">
    <source>
        <dbReference type="Proteomes" id="UP000006334"/>
    </source>
</evidence>
<dbReference type="STRING" id="1127673.GLIP_2949"/>
<feature type="chain" id="PRO_5003897830" description="Protein-tyrosine phosphatase" evidence="2">
    <location>
        <begin position="28"/>
        <end position="361"/>
    </location>
</feature>
<comment type="caution">
    <text evidence="3">The sequence shown here is derived from an EMBL/GenBank/DDBJ whole genome shotgun (WGS) entry which is preliminary data.</text>
</comment>
<dbReference type="AlphaFoldDB" id="K6YWE1"/>
<dbReference type="Gene3D" id="3.90.190.10">
    <property type="entry name" value="Protein tyrosine phosphatase superfamily"/>
    <property type="match status" value="1"/>
</dbReference>
<dbReference type="InterPro" id="IPR016130">
    <property type="entry name" value="Tyr_Pase_AS"/>
</dbReference>
<dbReference type="InterPro" id="IPR029021">
    <property type="entry name" value="Prot-tyrosine_phosphatase-like"/>
</dbReference>
<dbReference type="RefSeq" id="WP_008845375.1">
    <property type="nucleotide sequence ID" value="NZ_BAEN01000059.1"/>
</dbReference>